<reference evidence="8 9" key="1">
    <citation type="journal article" date="2011" name="J. Bacteriol.">
        <title>Complete genome sequence and updated annotation of Desulfovibrio alaskensis G20.</title>
        <authorList>
            <person name="Hauser L.J."/>
            <person name="Land M.L."/>
            <person name="Brown S.D."/>
            <person name="Larimer F."/>
            <person name="Keller K.L."/>
            <person name="Rapp-Giles B.J."/>
            <person name="Price M.N."/>
            <person name="Lin M."/>
            <person name="Bruce D.C."/>
            <person name="Detter J.C."/>
            <person name="Tapia R."/>
            <person name="Han C.S."/>
            <person name="Goodwin L.A."/>
            <person name="Cheng J.F."/>
            <person name="Pitluck S."/>
            <person name="Copeland A."/>
            <person name="Lucas S."/>
            <person name="Nolan M."/>
            <person name="Lapidus A.L."/>
            <person name="Palumbo A.V."/>
            <person name="Wall J.D."/>
        </authorList>
    </citation>
    <scope>NUCLEOTIDE SEQUENCE [LARGE SCALE GENOMIC DNA]</scope>
    <source>
        <strain evidence="9">ATCC BAA 1058 / DSM 17464 / G20</strain>
    </source>
</reference>
<dbReference type="CDD" id="cd08646">
    <property type="entry name" value="FMT_core_Met-tRNA-FMT_N"/>
    <property type="match status" value="1"/>
</dbReference>
<organism evidence="8 9">
    <name type="scientific">Oleidesulfovibrio alaskensis (strain ATCC BAA-1058 / DSM 17464 / G20)</name>
    <name type="common">Desulfovibrio alaskensis</name>
    <dbReference type="NCBI Taxonomy" id="207559"/>
    <lineage>
        <taxon>Bacteria</taxon>
        <taxon>Pseudomonadati</taxon>
        <taxon>Thermodesulfobacteriota</taxon>
        <taxon>Desulfovibrionia</taxon>
        <taxon>Desulfovibrionales</taxon>
        <taxon>Desulfovibrionaceae</taxon>
        <taxon>Oleidesulfovibrio</taxon>
    </lineage>
</organism>
<comment type="function">
    <text evidence="5">Attaches a formyl group to the free amino group of methionyl-tRNA(fMet). The formyl group appears to play a dual role in the initiator identity of N-formylmethionyl-tRNA by promoting its recognition by IF2 and preventing the misappropriation of this tRNA by the elongation apparatus.</text>
</comment>
<evidence type="ECO:0000259" key="7">
    <source>
        <dbReference type="Pfam" id="PF02911"/>
    </source>
</evidence>
<dbReference type="InterPro" id="IPR005794">
    <property type="entry name" value="Fmt"/>
</dbReference>
<dbReference type="InterPro" id="IPR002376">
    <property type="entry name" value="Formyl_transf_N"/>
</dbReference>
<evidence type="ECO:0000256" key="5">
    <source>
        <dbReference type="HAMAP-Rule" id="MF_00182"/>
    </source>
</evidence>
<dbReference type="STRING" id="207559.Dde_0014"/>
<dbReference type="NCBIfam" id="TIGR00460">
    <property type="entry name" value="fmt"/>
    <property type="match status" value="1"/>
</dbReference>
<dbReference type="InterPro" id="IPR011034">
    <property type="entry name" value="Formyl_transferase-like_C_sf"/>
</dbReference>
<dbReference type="Pfam" id="PF02911">
    <property type="entry name" value="Formyl_trans_C"/>
    <property type="match status" value="1"/>
</dbReference>
<evidence type="ECO:0000259" key="6">
    <source>
        <dbReference type="Pfam" id="PF00551"/>
    </source>
</evidence>
<dbReference type="EMBL" id="CP000112">
    <property type="protein sequence ID" value="ABB36815.1"/>
    <property type="molecule type" value="Genomic_DNA"/>
</dbReference>
<evidence type="ECO:0000313" key="9">
    <source>
        <dbReference type="Proteomes" id="UP000002710"/>
    </source>
</evidence>
<protein>
    <recommendedName>
        <fullName evidence="2 5">Methionyl-tRNA formyltransferase</fullName>
        <ecNumber evidence="2 5">2.1.2.9</ecNumber>
    </recommendedName>
</protein>
<dbReference type="GO" id="GO:0004479">
    <property type="term" value="F:methionyl-tRNA formyltransferase activity"/>
    <property type="evidence" value="ECO:0007669"/>
    <property type="project" value="UniProtKB-UniRule"/>
</dbReference>
<keyword evidence="9" id="KW-1185">Reference proteome</keyword>
<dbReference type="Pfam" id="PF00551">
    <property type="entry name" value="Formyl_trans_N"/>
    <property type="match status" value="1"/>
</dbReference>
<comment type="similarity">
    <text evidence="1 5">Belongs to the Fmt family.</text>
</comment>
<dbReference type="GO" id="GO:0005829">
    <property type="term" value="C:cytosol"/>
    <property type="evidence" value="ECO:0007669"/>
    <property type="project" value="TreeGrafter"/>
</dbReference>
<dbReference type="KEGG" id="dde:Dde_0014"/>
<dbReference type="SUPFAM" id="SSF50486">
    <property type="entry name" value="FMT C-terminal domain-like"/>
    <property type="match status" value="1"/>
</dbReference>
<keyword evidence="3 5" id="KW-0808">Transferase</keyword>
<evidence type="ECO:0000256" key="2">
    <source>
        <dbReference type="ARBA" id="ARBA00012261"/>
    </source>
</evidence>
<dbReference type="eggNOG" id="COG0223">
    <property type="taxonomic scope" value="Bacteria"/>
</dbReference>
<dbReference type="HOGENOM" id="CLU_033347_1_1_7"/>
<dbReference type="PANTHER" id="PTHR11138">
    <property type="entry name" value="METHIONYL-TRNA FORMYLTRANSFERASE"/>
    <property type="match status" value="1"/>
</dbReference>
<evidence type="ECO:0000313" key="8">
    <source>
        <dbReference type="EMBL" id="ABB36815.1"/>
    </source>
</evidence>
<dbReference type="Gene3D" id="3.40.50.12230">
    <property type="match status" value="1"/>
</dbReference>
<dbReference type="PANTHER" id="PTHR11138:SF5">
    <property type="entry name" value="METHIONYL-TRNA FORMYLTRANSFERASE, MITOCHONDRIAL"/>
    <property type="match status" value="1"/>
</dbReference>
<keyword evidence="4 5" id="KW-0648">Protein biosynthesis</keyword>
<accession>Q317R1</accession>
<dbReference type="AlphaFoldDB" id="Q317R1"/>
<proteinExistence type="inferred from homology"/>
<dbReference type="InterPro" id="IPR001555">
    <property type="entry name" value="GART_AS"/>
</dbReference>
<dbReference type="InterPro" id="IPR041711">
    <property type="entry name" value="Met-tRNA-FMT_N"/>
</dbReference>
<feature type="domain" description="Formyl transferase N-terminal" evidence="6">
    <location>
        <begin position="9"/>
        <end position="188"/>
    </location>
</feature>
<feature type="binding site" evidence="5">
    <location>
        <begin position="117"/>
        <end position="120"/>
    </location>
    <ligand>
        <name>(6S)-5,6,7,8-tetrahydrofolate</name>
        <dbReference type="ChEBI" id="CHEBI:57453"/>
    </ligand>
</feature>
<name>Q317R1_OLEA2</name>
<dbReference type="InterPro" id="IPR005793">
    <property type="entry name" value="Formyl_trans_C"/>
</dbReference>
<sequence>MAEAREKLKIVYMGTPDFAATVLSHLLAWEDAEVLAVYTQPDRPCGRGLECRPSAVKSLALEHGLPVFQPLNFKAEEDVRQLAALQPDVLVVAAYGLILPQCVLDIAPRGAVNVHASLLPRYRGAAPIQRAIMNGDAVTGVTIMQMEAGLDSGPMLLQRATGIGITDTAATMHDELADLGGRLLVEALGRMMKGELVPMEQNHEAATHAPKLTKADGEIVWNRPAREVDAHIRGVHPWPGAFFALRREGHKTLRVGIEPGCTGDAVPEGVKPGTVTGMAGDRLAIACADRLYLVSSLRPASRKPMTASAFYCGYLAECTLAECVGLDEC</sequence>
<gene>
    <name evidence="5" type="primary">fmt</name>
    <name evidence="8" type="ordered locus">Dde_0014</name>
</gene>
<evidence type="ECO:0000256" key="3">
    <source>
        <dbReference type="ARBA" id="ARBA00022679"/>
    </source>
</evidence>
<dbReference type="RefSeq" id="WP_011366214.1">
    <property type="nucleotide sequence ID" value="NC_007519.1"/>
</dbReference>
<evidence type="ECO:0000256" key="1">
    <source>
        <dbReference type="ARBA" id="ARBA00010699"/>
    </source>
</evidence>
<dbReference type="PROSITE" id="PS00373">
    <property type="entry name" value="GART"/>
    <property type="match status" value="1"/>
</dbReference>
<dbReference type="Proteomes" id="UP000002710">
    <property type="component" value="Chromosome"/>
</dbReference>
<dbReference type="HAMAP" id="MF_00182">
    <property type="entry name" value="Formyl_trans"/>
    <property type="match status" value="1"/>
</dbReference>
<dbReference type="CDD" id="cd08704">
    <property type="entry name" value="Met_tRNA_FMT_C"/>
    <property type="match status" value="1"/>
</dbReference>
<comment type="catalytic activity">
    <reaction evidence="5">
        <text>L-methionyl-tRNA(fMet) + (6R)-10-formyltetrahydrofolate = N-formyl-L-methionyl-tRNA(fMet) + (6S)-5,6,7,8-tetrahydrofolate + H(+)</text>
        <dbReference type="Rhea" id="RHEA:24380"/>
        <dbReference type="Rhea" id="RHEA-COMP:9952"/>
        <dbReference type="Rhea" id="RHEA-COMP:9953"/>
        <dbReference type="ChEBI" id="CHEBI:15378"/>
        <dbReference type="ChEBI" id="CHEBI:57453"/>
        <dbReference type="ChEBI" id="CHEBI:78530"/>
        <dbReference type="ChEBI" id="CHEBI:78844"/>
        <dbReference type="ChEBI" id="CHEBI:195366"/>
        <dbReference type="EC" id="2.1.2.9"/>
    </reaction>
</comment>
<dbReference type="InterPro" id="IPR036477">
    <property type="entry name" value="Formyl_transf_N_sf"/>
</dbReference>
<feature type="domain" description="Formyl transferase C-terminal" evidence="7">
    <location>
        <begin position="211"/>
        <end position="314"/>
    </location>
</feature>
<dbReference type="EC" id="2.1.2.9" evidence="2 5"/>
<dbReference type="InterPro" id="IPR044135">
    <property type="entry name" value="Met-tRNA-FMT_C"/>
</dbReference>
<evidence type="ECO:0000256" key="4">
    <source>
        <dbReference type="ARBA" id="ARBA00022917"/>
    </source>
</evidence>
<dbReference type="SUPFAM" id="SSF53328">
    <property type="entry name" value="Formyltransferase"/>
    <property type="match status" value="1"/>
</dbReference>